<comment type="caution">
    <text evidence="1">The sequence shown here is derived from an EMBL/GenBank/DDBJ whole genome shotgun (WGS) entry which is preliminary data.</text>
</comment>
<dbReference type="Proteomes" id="UP001320706">
    <property type="component" value="Unassembled WGS sequence"/>
</dbReference>
<accession>A0ACC3SB28</accession>
<keyword evidence="2" id="KW-1185">Reference proteome</keyword>
<evidence type="ECO:0000313" key="2">
    <source>
        <dbReference type="Proteomes" id="UP001320706"/>
    </source>
</evidence>
<sequence>MSARKMKATPTWRTLSLRDAEKGYASAVWGCVRAGCFALHVATWVLVGANDDSFGDVSADAPGVSWGWATSSRRRWALPSRALFH</sequence>
<evidence type="ECO:0000313" key="1">
    <source>
        <dbReference type="EMBL" id="KAK8206590.1"/>
    </source>
</evidence>
<dbReference type="EMBL" id="JAMKPW020000022">
    <property type="protein sequence ID" value="KAK8206590.1"/>
    <property type="molecule type" value="Genomic_DNA"/>
</dbReference>
<organism evidence="1 2">
    <name type="scientific">Zalaria obscura</name>
    <dbReference type="NCBI Taxonomy" id="2024903"/>
    <lineage>
        <taxon>Eukaryota</taxon>
        <taxon>Fungi</taxon>
        <taxon>Dikarya</taxon>
        <taxon>Ascomycota</taxon>
        <taxon>Pezizomycotina</taxon>
        <taxon>Dothideomycetes</taxon>
        <taxon>Dothideomycetidae</taxon>
        <taxon>Dothideales</taxon>
        <taxon>Zalariaceae</taxon>
        <taxon>Zalaria</taxon>
    </lineage>
</organism>
<name>A0ACC3SB28_9PEZI</name>
<gene>
    <name evidence="1" type="ORF">M8818_004424</name>
</gene>
<reference evidence="1" key="1">
    <citation type="submission" date="2024-02" db="EMBL/GenBank/DDBJ databases">
        <title>Metagenome Assembled Genome of Zalaria obscura JY119.</title>
        <authorList>
            <person name="Vighnesh L."/>
            <person name="Jagadeeshwari U."/>
            <person name="Venkata Ramana C."/>
            <person name="Sasikala C."/>
        </authorList>
    </citation>
    <scope>NUCLEOTIDE SEQUENCE</scope>
    <source>
        <strain evidence="1">JY119</strain>
    </source>
</reference>
<proteinExistence type="predicted"/>
<protein>
    <submittedName>
        <fullName evidence="1">Uncharacterized protein</fullName>
    </submittedName>
</protein>